<proteinExistence type="predicted"/>
<accession>A0A0C2HI51</accession>
<sequence>MRAKKLGCQNKKFGMAEIIKKGVTDAVFSDRKLPVVRFGLQNQDQIYKLSHRICPLLCTWLIETSIRADFDKLPYRAFNIDGCICIDTHGRRHNFCYRSEGNSSAFGKKFSCGHLEKLEDLGLLDTSTRVNFTEDLDPVFVTAFSQSHFLEGKRLVASIRAFYKTARIVVYDIGLSKKSAIRVKRWCYVEYRQFNFEDHPRYFRQLFTFRWKPIVIAEALRDFGVIWYMDTSVILQKGDLRHIYALIKCRQTPRISLPIPSVQQRDMRELHWQDTHSWDTVQWTANLEECRKATYLLHSFTGHGIYAATDPSLYSFFPVSVDELRKPKAKMYEAGSVLCALEEKCMGTEIIPNTCEFNRSDPYSSFAQCHRYDQSVVNVLLADAYYYDRRYYTSEITDFFRIQRFISRPVKNRELKCI</sequence>
<protein>
    <submittedName>
        <fullName evidence="1">Uncharacterized protein</fullName>
    </submittedName>
</protein>
<dbReference type="EMBL" id="KN726178">
    <property type="protein sequence ID" value="KIH69326.1"/>
    <property type="molecule type" value="Genomic_DNA"/>
</dbReference>
<keyword evidence="2" id="KW-1185">Reference proteome</keyword>
<reference evidence="1 2" key="1">
    <citation type="submission" date="2013-12" db="EMBL/GenBank/DDBJ databases">
        <title>Draft genome of the parsitic nematode Ancylostoma duodenale.</title>
        <authorList>
            <person name="Mitreva M."/>
        </authorList>
    </citation>
    <scope>NUCLEOTIDE SEQUENCE [LARGE SCALE GENOMIC DNA]</scope>
    <source>
        <strain evidence="1 2">Zhejiang</strain>
    </source>
</reference>
<dbReference type="OrthoDB" id="10053392at2759"/>
<evidence type="ECO:0000313" key="1">
    <source>
        <dbReference type="EMBL" id="KIH69326.1"/>
    </source>
</evidence>
<name>A0A0C2HI51_9BILA</name>
<organism evidence="1 2">
    <name type="scientific">Ancylostoma duodenale</name>
    <dbReference type="NCBI Taxonomy" id="51022"/>
    <lineage>
        <taxon>Eukaryota</taxon>
        <taxon>Metazoa</taxon>
        <taxon>Ecdysozoa</taxon>
        <taxon>Nematoda</taxon>
        <taxon>Chromadorea</taxon>
        <taxon>Rhabditida</taxon>
        <taxon>Rhabditina</taxon>
        <taxon>Rhabditomorpha</taxon>
        <taxon>Strongyloidea</taxon>
        <taxon>Ancylostomatidae</taxon>
        <taxon>Ancylostomatinae</taxon>
        <taxon>Ancylostoma</taxon>
    </lineage>
</organism>
<evidence type="ECO:0000313" key="2">
    <source>
        <dbReference type="Proteomes" id="UP000054047"/>
    </source>
</evidence>
<dbReference type="AlphaFoldDB" id="A0A0C2HI51"/>
<dbReference type="Pfam" id="PF07801">
    <property type="entry name" value="DUF1647"/>
    <property type="match status" value="1"/>
</dbReference>
<dbReference type="PANTHER" id="PTHR31389">
    <property type="entry name" value="LD39211P"/>
    <property type="match status" value="1"/>
</dbReference>
<dbReference type="PANTHER" id="PTHR31389:SF4">
    <property type="entry name" value="LD39211P"/>
    <property type="match status" value="1"/>
</dbReference>
<dbReference type="InterPro" id="IPR012444">
    <property type="entry name" value="DUF1647"/>
</dbReference>
<gene>
    <name evidence="1" type="ORF">ANCDUO_00331</name>
</gene>
<dbReference type="Proteomes" id="UP000054047">
    <property type="component" value="Unassembled WGS sequence"/>
</dbReference>